<gene>
    <name evidence="2" type="ORF">MSP1401_LOCUS7985</name>
</gene>
<name>A0A7S0GXT8_MICPS</name>
<evidence type="ECO:0000256" key="1">
    <source>
        <dbReference type="SAM" id="MobiDB-lite"/>
    </source>
</evidence>
<protein>
    <submittedName>
        <fullName evidence="2">Uncharacterized protein</fullName>
    </submittedName>
</protein>
<feature type="compositionally biased region" description="Low complexity" evidence="1">
    <location>
        <begin position="35"/>
        <end position="46"/>
    </location>
</feature>
<organism evidence="2">
    <name type="scientific">Micromonas pusilla</name>
    <name type="common">Picoplanktonic green alga</name>
    <name type="synonym">Chromulina pusilla</name>
    <dbReference type="NCBI Taxonomy" id="38833"/>
    <lineage>
        <taxon>Eukaryota</taxon>
        <taxon>Viridiplantae</taxon>
        <taxon>Chlorophyta</taxon>
        <taxon>Mamiellophyceae</taxon>
        <taxon>Mamiellales</taxon>
        <taxon>Mamiellaceae</taxon>
        <taxon>Micromonas</taxon>
    </lineage>
</organism>
<feature type="region of interest" description="Disordered" evidence="1">
    <location>
        <begin position="1"/>
        <end position="46"/>
    </location>
</feature>
<reference evidence="2" key="1">
    <citation type="submission" date="2021-01" db="EMBL/GenBank/DDBJ databases">
        <authorList>
            <person name="Corre E."/>
            <person name="Pelletier E."/>
            <person name="Niang G."/>
            <person name="Scheremetjew M."/>
            <person name="Finn R."/>
            <person name="Kale V."/>
            <person name="Holt S."/>
            <person name="Cochrane G."/>
            <person name="Meng A."/>
            <person name="Brown T."/>
            <person name="Cohen L."/>
        </authorList>
    </citation>
    <scope>NUCLEOTIDE SEQUENCE</scope>
    <source>
        <strain evidence="2">CCAC1681</strain>
    </source>
</reference>
<sequence>MPCGNAPRRPTASWNAAAAARRQFTSRSKHAATRSSGPSAGACGASASGAYARANAQQTYEAASRTCAPTECGPRRTSYVRASATCGTASGSLSGSKRPRA</sequence>
<accession>A0A7S0GXT8</accession>
<dbReference type="EMBL" id="HBEN01009635">
    <property type="protein sequence ID" value="CAD8443563.1"/>
    <property type="molecule type" value="Transcribed_RNA"/>
</dbReference>
<evidence type="ECO:0000313" key="2">
    <source>
        <dbReference type="EMBL" id="CAD8443563.1"/>
    </source>
</evidence>
<dbReference type="AlphaFoldDB" id="A0A7S0GXT8"/>
<proteinExistence type="predicted"/>